<accession>A0A812JL68</accession>
<dbReference type="OrthoDB" id="414067at2759"/>
<sequence>MPGLLDMQEGVLVLVLDSSSDTSGLQLAAASRGVRKAVEHCRDMGSESPWRHPPGTWVPSGLWRHLGLGDLRKLPNVTLCCQIEFQKVAEVVAFTKAAMEIAAQTINGHVSFSIFTFRRSERAKLFHRSPWEFFSRAQAKPSAHVCFNGRQYECRLHASPGWEHSDEEGSSINLSVDPVEDAVDVPQSPSILWGSLSKGWALDTCDARLAAESPLAASVKAGRPLPMMLGIDSLCSSYYT</sequence>
<evidence type="ECO:0000313" key="1">
    <source>
        <dbReference type="EMBL" id="CAE7209141.1"/>
    </source>
</evidence>
<dbReference type="EMBL" id="CAJNJA010006355">
    <property type="protein sequence ID" value="CAE7209141.1"/>
    <property type="molecule type" value="Genomic_DNA"/>
</dbReference>
<gene>
    <name evidence="1" type="ORF">SNEC2469_LOCUS2002</name>
</gene>
<name>A0A812JL68_9DINO</name>
<evidence type="ECO:0000313" key="2">
    <source>
        <dbReference type="Proteomes" id="UP000601435"/>
    </source>
</evidence>
<organism evidence="1 2">
    <name type="scientific">Symbiodinium necroappetens</name>
    <dbReference type="NCBI Taxonomy" id="1628268"/>
    <lineage>
        <taxon>Eukaryota</taxon>
        <taxon>Sar</taxon>
        <taxon>Alveolata</taxon>
        <taxon>Dinophyceae</taxon>
        <taxon>Suessiales</taxon>
        <taxon>Symbiodiniaceae</taxon>
        <taxon>Symbiodinium</taxon>
    </lineage>
</organism>
<comment type="caution">
    <text evidence="1">The sequence shown here is derived from an EMBL/GenBank/DDBJ whole genome shotgun (WGS) entry which is preliminary data.</text>
</comment>
<reference evidence="1" key="1">
    <citation type="submission" date="2021-02" db="EMBL/GenBank/DDBJ databases">
        <authorList>
            <person name="Dougan E. K."/>
            <person name="Rhodes N."/>
            <person name="Thang M."/>
            <person name="Chan C."/>
        </authorList>
    </citation>
    <scope>NUCLEOTIDE SEQUENCE</scope>
</reference>
<protein>
    <submittedName>
        <fullName evidence="1">Uncharacterized protein</fullName>
    </submittedName>
</protein>
<proteinExistence type="predicted"/>
<keyword evidence="2" id="KW-1185">Reference proteome</keyword>
<dbReference type="Proteomes" id="UP000601435">
    <property type="component" value="Unassembled WGS sequence"/>
</dbReference>
<dbReference type="AlphaFoldDB" id="A0A812JL68"/>